<feature type="transmembrane region" description="Helical" evidence="1">
    <location>
        <begin position="423"/>
        <end position="442"/>
    </location>
</feature>
<feature type="domain" description="DUF3533" evidence="2">
    <location>
        <begin position="55"/>
        <end position="431"/>
    </location>
</feature>
<organism evidence="4 7">
    <name type="scientific">Didymodactylos carnosus</name>
    <dbReference type="NCBI Taxonomy" id="1234261"/>
    <lineage>
        <taxon>Eukaryota</taxon>
        <taxon>Metazoa</taxon>
        <taxon>Spiralia</taxon>
        <taxon>Gnathifera</taxon>
        <taxon>Rotifera</taxon>
        <taxon>Eurotatoria</taxon>
        <taxon>Bdelloidea</taxon>
        <taxon>Philodinida</taxon>
        <taxon>Philodinidae</taxon>
        <taxon>Didymodactylos</taxon>
    </lineage>
</organism>
<dbReference type="PANTHER" id="PTHR34814:SF1">
    <property type="entry name" value="NITROSOGUANIDINE RESISTANCE PROTEIN SNG1"/>
    <property type="match status" value="1"/>
</dbReference>
<dbReference type="OrthoDB" id="2140105at2759"/>
<dbReference type="EMBL" id="CAJNOQ010005711">
    <property type="protein sequence ID" value="CAF1108902.1"/>
    <property type="molecule type" value="Genomic_DNA"/>
</dbReference>
<dbReference type="InterPro" id="IPR022703">
    <property type="entry name" value="DUF3533"/>
</dbReference>
<dbReference type="EMBL" id="CAJNOK010008769">
    <property type="protein sequence ID" value="CAF1072455.1"/>
    <property type="molecule type" value="Genomic_DNA"/>
</dbReference>
<evidence type="ECO:0000313" key="4">
    <source>
        <dbReference type="EMBL" id="CAF1108902.1"/>
    </source>
</evidence>
<dbReference type="EMBL" id="CAJOBC010005712">
    <property type="protein sequence ID" value="CAF3873460.1"/>
    <property type="molecule type" value="Genomic_DNA"/>
</dbReference>
<feature type="transmembrane region" description="Helical" evidence="1">
    <location>
        <begin position="266"/>
        <end position="285"/>
    </location>
</feature>
<dbReference type="Proteomes" id="UP000682733">
    <property type="component" value="Unassembled WGS sequence"/>
</dbReference>
<feature type="transmembrane region" description="Helical" evidence="1">
    <location>
        <begin position="306"/>
        <end position="325"/>
    </location>
</feature>
<comment type="caution">
    <text evidence="4">The sequence shown here is derived from an EMBL/GenBank/DDBJ whole genome shotgun (WGS) entry which is preliminary data.</text>
</comment>
<dbReference type="Proteomes" id="UP000677228">
    <property type="component" value="Unassembled WGS sequence"/>
</dbReference>
<protein>
    <recommendedName>
        <fullName evidence="2">DUF3533 domain-containing protein</fullName>
    </recommendedName>
</protein>
<evidence type="ECO:0000256" key="1">
    <source>
        <dbReference type="SAM" id="Phobius"/>
    </source>
</evidence>
<feature type="transmembrane region" description="Helical" evidence="1">
    <location>
        <begin position="363"/>
        <end position="381"/>
    </location>
</feature>
<dbReference type="GO" id="GO:0016020">
    <property type="term" value="C:membrane"/>
    <property type="evidence" value="ECO:0007669"/>
    <property type="project" value="TreeGrafter"/>
</dbReference>
<feature type="transmembrane region" description="Helical" evidence="1">
    <location>
        <begin position="337"/>
        <end position="356"/>
    </location>
</feature>
<dbReference type="InterPro" id="IPR053001">
    <property type="entry name" value="MNNG_permease-like"/>
</dbReference>
<evidence type="ECO:0000313" key="3">
    <source>
        <dbReference type="EMBL" id="CAF1072455.1"/>
    </source>
</evidence>
<dbReference type="EMBL" id="CAJOBA010008784">
    <property type="protein sequence ID" value="CAF3836614.1"/>
    <property type="molecule type" value="Genomic_DNA"/>
</dbReference>
<keyword evidence="7" id="KW-1185">Reference proteome</keyword>
<name>A0A814PQ09_9BILA</name>
<keyword evidence="1" id="KW-1133">Transmembrane helix</keyword>
<accession>A0A814PQ09</accession>
<evidence type="ECO:0000313" key="7">
    <source>
        <dbReference type="Proteomes" id="UP000663829"/>
    </source>
</evidence>
<keyword evidence="1" id="KW-0472">Membrane</keyword>
<evidence type="ECO:0000313" key="6">
    <source>
        <dbReference type="EMBL" id="CAF3873460.1"/>
    </source>
</evidence>
<gene>
    <name evidence="4" type="ORF">GPM918_LOCUS19131</name>
    <name evidence="3" type="ORF">OVA965_LOCUS17961</name>
    <name evidence="6" type="ORF">SRO942_LOCUS19131</name>
    <name evidence="5" type="ORF">TMI583_LOCUS17973</name>
</gene>
<keyword evidence="1" id="KW-0812">Transmembrane</keyword>
<dbReference type="PANTHER" id="PTHR34814">
    <property type="entry name" value="NITROSOGUANIDINE RESISTANCE PROTEIN SNG1"/>
    <property type="match status" value="1"/>
</dbReference>
<evidence type="ECO:0000259" key="2">
    <source>
        <dbReference type="Pfam" id="PF12051"/>
    </source>
</evidence>
<dbReference type="Pfam" id="PF12051">
    <property type="entry name" value="DUF3533"/>
    <property type="match status" value="1"/>
</dbReference>
<reference evidence="4" key="1">
    <citation type="submission" date="2021-02" db="EMBL/GenBank/DDBJ databases">
        <authorList>
            <person name="Nowell W R."/>
        </authorList>
    </citation>
    <scope>NUCLEOTIDE SEQUENCE</scope>
</reference>
<feature type="transmembrane region" description="Helical" evidence="1">
    <location>
        <begin position="51"/>
        <end position="72"/>
    </location>
</feature>
<dbReference type="Proteomes" id="UP000663829">
    <property type="component" value="Unassembled WGS sequence"/>
</dbReference>
<evidence type="ECO:0000313" key="5">
    <source>
        <dbReference type="EMBL" id="CAF3836614.1"/>
    </source>
</evidence>
<dbReference type="Proteomes" id="UP000681722">
    <property type="component" value="Unassembled WGS sequence"/>
</dbReference>
<sequence>MLTNQRGKSRFDLNAIRPFRYPVPVVEPIHFWSKAPNSEISAARKQTIIKIVVITVMMWVLLFLVACIFIGGGHQVPYNTKHFHVIIIDYDQQQAGTVLVQSFQNSPPRELTLHWIFTSPSNYNPNYPIYEVTHGKVWAAVSIKPGTTQLINSAIDSVFSNTIAMSAISVPPTVDIFFQSGRSFATMFQFIVPPILAAIGRANGQYSQILETRLIQQLNAMSSSSSSLRVSSSILNLSAVSSNPILFTLNDLAPIKHNVGQAASTIGYIFVYLLALISVASAIGISKSLSGKIRIFDIVVGRLLSGAFQGLIVSLIYALIVLWFYGYPNYGQFVRYWMFNWLFFLTFTPIVALLFITLGPLSIFILTLFFILTLSTADLLVNPELQPRFFRVGYGLPFYHVMAGARHLLFGSYSNFKADVGCLIGWSFFTTFLAAAADTYYLHKAQKKIRQNLIKEKQTKK</sequence>
<proteinExistence type="predicted"/>
<dbReference type="AlphaFoldDB" id="A0A814PQ09"/>